<gene>
    <name evidence="1" type="ORF">NBC122_00188</name>
</gene>
<accession>A0A4P6ZC36</accession>
<dbReference type="Proteomes" id="UP000294419">
    <property type="component" value="Chromosome"/>
</dbReference>
<keyword evidence="2" id="KW-1185">Reference proteome</keyword>
<dbReference type="AlphaFoldDB" id="A0A4P6ZC36"/>
<name>A0A4P6ZC36_9FLAO</name>
<sequence>MLLIILISFADNAINAIINTDNPPTQIPVNGSLKACITPPNPHPFKAHKAIKRSTVLVAFIPFDFKILPAGSFS</sequence>
<dbReference type="KEGG" id="csal:NBC122_00188"/>
<dbReference type="RefSeq" id="WP_133438583.1">
    <property type="nucleotide sequence ID" value="NZ_CP037954.1"/>
</dbReference>
<proteinExistence type="predicted"/>
<evidence type="ECO:0000313" key="2">
    <source>
        <dbReference type="Proteomes" id="UP000294419"/>
    </source>
</evidence>
<protein>
    <submittedName>
        <fullName evidence="1">Uncharacterized protein</fullName>
    </submittedName>
</protein>
<evidence type="ECO:0000313" key="1">
    <source>
        <dbReference type="EMBL" id="QBO57046.1"/>
    </source>
</evidence>
<organism evidence="1 2">
    <name type="scientific">Chryseobacterium salivictor</name>
    <dbReference type="NCBI Taxonomy" id="2547600"/>
    <lineage>
        <taxon>Bacteria</taxon>
        <taxon>Pseudomonadati</taxon>
        <taxon>Bacteroidota</taxon>
        <taxon>Flavobacteriia</taxon>
        <taxon>Flavobacteriales</taxon>
        <taxon>Weeksellaceae</taxon>
        <taxon>Chryseobacterium group</taxon>
        <taxon>Chryseobacterium</taxon>
    </lineage>
</organism>
<dbReference type="EMBL" id="CP037954">
    <property type="protein sequence ID" value="QBO57046.1"/>
    <property type="molecule type" value="Genomic_DNA"/>
</dbReference>
<reference evidence="1 2" key="1">
    <citation type="submission" date="2019-03" db="EMBL/GenBank/DDBJ databases">
        <authorList>
            <person name="Kim H."/>
            <person name="Yu S.-M."/>
        </authorList>
    </citation>
    <scope>NUCLEOTIDE SEQUENCE [LARGE SCALE GENOMIC DNA]</scope>
    <source>
        <strain evidence="1 2">NBC122</strain>
    </source>
</reference>